<dbReference type="EMBL" id="PJMU01000001">
    <property type="protein sequence ID" value="PKV75183.1"/>
    <property type="molecule type" value="Genomic_DNA"/>
</dbReference>
<evidence type="ECO:0000313" key="2">
    <source>
        <dbReference type="Proteomes" id="UP000233782"/>
    </source>
</evidence>
<dbReference type="InterPro" id="IPR019861">
    <property type="entry name" value="PorP/SprF_Bacteroidetes"/>
</dbReference>
<dbReference type="NCBIfam" id="TIGR03519">
    <property type="entry name" value="T9SS_PorP_fam"/>
    <property type="match status" value="1"/>
</dbReference>
<organism evidence="1 2">
    <name type="scientific">Pontibacter ramchanderi</name>
    <dbReference type="NCBI Taxonomy" id="1179743"/>
    <lineage>
        <taxon>Bacteria</taxon>
        <taxon>Pseudomonadati</taxon>
        <taxon>Bacteroidota</taxon>
        <taxon>Cytophagia</taxon>
        <taxon>Cytophagales</taxon>
        <taxon>Hymenobacteraceae</taxon>
        <taxon>Pontibacter</taxon>
    </lineage>
</organism>
<comment type="caution">
    <text evidence="1">The sequence shown here is derived from an EMBL/GenBank/DDBJ whole genome shotgun (WGS) entry which is preliminary data.</text>
</comment>
<dbReference type="OrthoDB" id="978914at2"/>
<reference evidence="1 2" key="1">
    <citation type="submission" date="2017-12" db="EMBL/GenBank/DDBJ databases">
        <title>Genomic Encyclopedia of Type Strains, Phase III (KMG-III): the genomes of soil and plant-associated and newly described type strains.</title>
        <authorList>
            <person name="Whitman W."/>
        </authorList>
    </citation>
    <scope>NUCLEOTIDE SEQUENCE [LARGE SCALE GENOMIC DNA]</scope>
    <source>
        <strain evidence="1 2">LP43</strain>
    </source>
</reference>
<dbReference type="RefSeq" id="WP_101442447.1">
    <property type="nucleotide sequence ID" value="NZ_PJMU01000001.1"/>
</dbReference>
<evidence type="ECO:0000313" key="1">
    <source>
        <dbReference type="EMBL" id="PKV75183.1"/>
    </source>
</evidence>
<gene>
    <name evidence="1" type="ORF">BD749_0121</name>
</gene>
<protein>
    <submittedName>
        <fullName evidence="1">Type IX secretion system PorP/SprF family membrane protein</fullName>
    </submittedName>
</protein>
<dbReference type="Proteomes" id="UP000233782">
    <property type="component" value="Unassembled WGS sequence"/>
</dbReference>
<keyword evidence="2" id="KW-1185">Reference proteome</keyword>
<name>A0A2N3V0R5_9BACT</name>
<sequence>MNRLYITAFLLLTITGLQAQNRKFISNFSAYQHYYNPALTGNEGTMLKTYYRNQWTGFEDAPKTLFFSGELDLADLRSTTDRTRHYQFRDTRSNYTGARHAFGLIAFQERFGPTRETQVGLNYGTGVRLSQSLSLRFGTSLTYNNFRLDGSSLVVDNTGDPRFQHVMNNQNSMGKFDFNLGFALASANYYLGYAMQDITAGHFLKSGDSFMKDVYTRKHIAQAGFRTDFDNRYGLIVNGLYHYDEQLKGTVEGQAKVVYDGLLWAGAGYRNDRAFHVAAGLHYRQLRINYAYESPIKEARSISRSTNEIGLAYTLRPLGTDRAGSTGLLFW</sequence>
<accession>A0A2N3V0R5</accession>
<dbReference type="AlphaFoldDB" id="A0A2N3V0R5"/>
<dbReference type="Pfam" id="PF11751">
    <property type="entry name" value="PorP_SprF"/>
    <property type="match status" value="1"/>
</dbReference>
<proteinExistence type="predicted"/>